<feature type="transmembrane region" description="Helical" evidence="2">
    <location>
        <begin position="21"/>
        <end position="42"/>
    </location>
</feature>
<keyword evidence="2" id="KW-0472">Membrane</keyword>
<protein>
    <submittedName>
        <fullName evidence="3">Uncharacterized protein</fullName>
    </submittedName>
</protein>
<name>A0A8S5QPN9_9CAUD</name>
<evidence type="ECO:0000313" key="3">
    <source>
        <dbReference type="EMBL" id="DAE21040.1"/>
    </source>
</evidence>
<reference evidence="3" key="1">
    <citation type="journal article" date="2021" name="Proc. Natl. Acad. Sci. U.S.A.">
        <title>A Catalog of Tens of Thousands of Viruses from Human Metagenomes Reveals Hidden Associations with Chronic Diseases.</title>
        <authorList>
            <person name="Tisza M.J."/>
            <person name="Buck C.B."/>
        </authorList>
    </citation>
    <scope>NUCLEOTIDE SEQUENCE</scope>
    <source>
        <strain evidence="3">Ct8LX107</strain>
    </source>
</reference>
<sequence>MRQKQEKQGCWQRTKGCLLTIFEIVVATFVIALAVSLFFAVMNRDELSSQPVSQTEDVKAEPKVKNTPKPTSTPKPTKTPKPTATPEPDTLQGWAESLAERVFFPIDSGISTLISVACEQVDGETAPMVTVNVEFPDGAKNDSRVSAFLSRAAKMNRYMSEAAKEGKIEYGSLLVIGWTTYIDKYGNESDGHAVDIRVKASEAAKVNWENFSSDMLPGIAVSFGINPIIRDGLSLEYYEKIRK</sequence>
<feature type="region of interest" description="Disordered" evidence="1">
    <location>
        <begin position="50"/>
        <end position="90"/>
    </location>
</feature>
<proteinExistence type="predicted"/>
<keyword evidence="2" id="KW-0812">Transmembrane</keyword>
<accession>A0A8S5QPN9</accession>
<dbReference type="EMBL" id="BK015706">
    <property type="protein sequence ID" value="DAE21040.1"/>
    <property type="molecule type" value="Genomic_DNA"/>
</dbReference>
<organism evidence="3">
    <name type="scientific">Siphoviridae sp. ct8LX107</name>
    <dbReference type="NCBI Taxonomy" id="2826169"/>
    <lineage>
        <taxon>Viruses</taxon>
        <taxon>Duplodnaviria</taxon>
        <taxon>Heunggongvirae</taxon>
        <taxon>Uroviricota</taxon>
        <taxon>Caudoviricetes</taxon>
    </lineage>
</organism>
<evidence type="ECO:0000256" key="1">
    <source>
        <dbReference type="SAM" id="MobiDB-lite"/>
    </source>
</evidence>
<feature type="compositionally biased region" description="Pro residues" evidence="1">
    <location>
        <begin position="71"/>
        <end position="85"/>
    </location>
</feature>
<evidence type="ECO:0000256" key="2">
    <source>
        <dbReference type="SAM" id="Phobius"/>
    </source>
</evidence>
<keyword evidence="2" id="KW-1133">Transmembrane helix</keyword>